<proteinExistence type="predicted"/>
<organism evidence="2">
    <name type="scientific">hydrothermal vent metagenome</name>
    <dbReference type="NCBI Taxonomy" id="652676"/>
    <lineage>
        <taxon>unclassified sequences</taxon>
        <taxon>metagenomes</taxon>
        <taxon>ecological metagenomes</taxon>
    </lineage>
</organism>
<dbReference type="SUPFAM" id="SSF55797">
    <property type="entry name" value="PR-1-like"/>
    <property type="match status" value="1"/>
</dbReference>
<dbReference type="PROSITE" id="PS01009">
    <property type="entry name" value="CRISP_1"/>
    <property type="match status" value="1"/>
</dbReference>
<dbReference type="AlphaFoldDB" id="A0A1W1EIX2"/>
<dbReference type="InterPro" id="IPR001283">
    <property type="entry name" value="CRISP-related"/>
</dbReference>
<dbReference type="InterPro" id="IPR002413">
    <property type="entry name" value="V5_allergen-like"/>
</dbReference>
<accession>A0A1W1EIX2</accession>
<dbReference type="PANTHER" id="PTHR10334">
    <property type="entry name" value="CYSTEINE-RICH SECRETORY PROTEIN-RELATED"/>
    <property type="match status" value="1"/>
</dbReference>
<protein>
    <submittedName>
        <fullName evidence="2">SCP-like family protein</fullName>
    </submittedName>
</protein>
<dbReference type="InterPro" id="IPR035940">
    <property type="entry name" value="CAP_sf"/>
</dbReference>
<dbReference type="PROSITE" id="PS01010">
    <property type="entry name" value="CRISP_2"/>
    <property type="match status" value="1"/>
</dbReference>
<dbReference type="InterPro" id="IPR014044">
    <property type="entry name" value="CAP_dom"/>
</dbReference>
<dbReference type="EMBL" id="FRYL01000021">
    <property type="protein sequence ID" value="SHO80804.1"/>
    <property type="molecule type" value="Genomic_DNA"/>
</dbReference>
<dbReference type="InterPro" id="IPR018244">
    <property type="entry name" value="Allrgn_V5/Tpx1_CS"/>
</dbReference>
<sequence>MGGIANWMNKLNNGSSKEEILDGFLASQEFVNLCDSYGIKATNKPNPIQDAVDRHNEIRGEIYNGSLIKWSDDLANSAKDYANYLASIGEFKHDNSDYGENLFLSSYNSTYVDAINSWYEEKFDYNYQNNSCNGVCGHYTQMIWANSTELGCAKAIYSTGNYKGYTLIICRYNPAGNYIGEKPY</sequence>
<dbReference type="PRINTS" id="PR00838">
    <property type="entry name" value="V5ALLERGEN"/>
</dbReference>
<dbReference type="Gene3D" id="3.40.33.10">
    <property type="entry name" value="CAP"/>
    <property type="match status" value="1"/>
</dbReference>
<feature type="domain" description="SCP" evidence="1">
    <location>
        <begin position="46"/>
        <end position="180"/>
    </location>
</feature>
<reference evidence="2" key="1">
    <citation type="submission" date="2016-10" db="EMBL/GenBank/DDBJ databases">
        <authorList>
            <person name="de Groot N.N."/>
        </authorList>
    </citation>
    <scope>NUCLEOTIDE SEQUENCE</scope>
</reference>
<gene>
    <name evidence="2" type="ORF">MNB_SV-15-453</name>
</gene>
<evidence type="ECO:0000313" key="2">
    <source>
        <dbReference type="EMBL" id="SHO80804.1"/>
    </source>
</evidence>
<dbReference type="SMART" id="SM00198">
    <property type="entry name" value="SCP"/>
    <property type="match status" value="1"/>
</dbReference>
<dbReference type="Pfam" id="PF13946">
    <property type="entry name" value="DUF4214"/>
    <property type="match status" value="1"/>
</dbReference>
<dbReference type="InterPro" id="IPR025282">
    <property type="entry name" value="DUF4214"/>
</dbReference>
<dbReference type="PRINTS" id="PR00837">
    <property type="entry name" value="V5TPXLIKE"/>
</dbReference>
<name>A0A1W1EIX2_9ZZZZ</name>
<evidence type="ECO:0000259" key="1">
    <source>
        <dbReference type="SMART" id="SM00198"/>
    </source>
</evidence>
<dbReference type="Pfam" id="PF00188">
    <property type="entry name" value="CAP"/>
    <property type="match status" value="1"/>
</dbReference>
<dbReference type="GO" id="GO:0005576">
    <property type="term" value="C:extracellular region"/>
    <property type="evidence" value="ECO:0007669"/>
    <property type="project" value="InterPro"/>
</dbReference>